<accession>A0A0A9H5K1</accession>
<evidence type="ECO:0000313" key="1">
    <source>
        <dbReference type="EMBL" id="JAE30101.1"/>
    </source>
</evidence>
<sequence length="30" mass="3519">MLSRISLQDILSPLACKRHHRKKNTPSIFQ</sequence>
<dbReference type="EMBL" id="GBRH01167795">
    <property type="protein sequence ID" value="JAE30101.1"/>
    <property type="molecule type" value="Transcribed_RNA"/>
</dbReference>
<protein>
    <submittedName>
        <fullName evidence="1">Uncharacterized protein</fullName>
    </submittedName>
</protein>
<organism evidence="1">
    <name type="scientific">Arundo donax</name>
    <name type="common">Giant reed</name>
    <name type="synonym">Donax arundinaceus</name>
    <dbReference type="NCBI Taxonomy" id="35708"/>
    <lineage>
        <taxon>Eukaryota</taxon>
        <taxon>Viridiplantae</taxon>
        <taxon>Streptophyta</taxon>
        <taxon>Embryophyta</taxon>
        <taxon>Tracheophyta</taxon>
        <taxon>Spermatophyta</taxon>
        <taxon>Magnoliopsida</taxon>
        <taxon>Liliopsida</taxon>
        <taxon>Poales</taxon>
        <taxon>Poaceae</taxon>
        <taxon>PACMAD clade</taxon>
        <taxon>Arundinoideae</taxon>
        <taxon>Arundineae</taxon>
        <taxon>Arundo</taxon>
    </lineage>
</organism>
<reference evidence="1" key="2">
    <citation type="journal article" date="2015" name="Data Brief">
        <title>Shoot transcriptome of the giant reed, Arundo donax.</title>
        <authorList>
            <person name="Barrero R.A."/>
            <person name="Guerrero F.D."/>
            <person name="Moolhuijzen P."/>
            <person name="Goolsby J.A."/>
            <person name="Tidwell J."/>
            <person name="Bellgard S.E."/>
            <person name="Bellgard M.I."/>
        </authorList>
    </citation>
    <scope>NUCLEOTIDE SEQUENCE</scope>
    <source>
        <tissue evidence="1">Shoot tissue taken approximately 20 cm above the soil surface</tissue>
    </source>
</reference>
<reference evidence="1" key="1">
    <citation type="submission" date="2014-09" db="EMBL/GenBank/DDBJ databases">
        <authorList>
            <person name="Magalhaes I.L.F."/>
            <person name="Oliveira U."/>
            <person name="Santos F.R."/>
            <person name="Vidigal T.H.D.A."/>
            <person name="Brescovit A.D."/>
            <person name="Santos A.J."/>
        </authorList>
    </citation>
    <scope>NUCLEOTIDE SEQUENCE</scope>
    <source>
        <tissue evidence="1">Shoot tissue taken approximately 20 cm above the soil surface</tissue>
    </source>
</reference>
<proteinExistence type="predicted"/>
<name>A0A0A9H5K1_ARUDO</name>
<dbReference type="AlphaFoldDB" id="A0A0A9H5K1"/>